<organism evidence="1 2">
    <name type="scientific">Escallonia herrerae</name>
    <dbReference type="NCBI Taxonomy" id="1293975"/>
    <lineage>
        <taxon>Eukaryota</taxon>
        <taxon>Viridiplantae</taxon>
        <taxon>Streptophyta</taxon>
        <taxon>Embryophyta</taxon>
        <taxon>Tracheophyta</taxon>
        <taxon>Spermatophyta</taxon>
        <taxon>Magnoliopsida</taxon>
        <taxon>eudicotyledons</taxon>
        <taxon>Gunneridae</taxon>
        <taxon>Pentapetalae</taxon>
        <taxon>asterids</taxon>
        <taxon>campanulids</taxon>
        <taxon>Escalloniales</taxon>
        <taxon>Escalloniaceae</taxon>
        <taxon>Escallonia</taxon>
    </lineage>
</organism>
<keyword evidence="2" id="KW-1185">Reference proteome</keyword>
<evidence type="ECO:0000313" key="2">
    <source>
        <dbReference type="Proteomes" id="UP001188597"/>
    </source>
</evidence>
<sequence length="82" mass="9374">MKLSEYTNMSSAWTNMSFGIIRRDVDGEWEKSGWSCGYFYLWSILEHMSNGACGASLTSRIALLVCFMHCSETCSLSAFYRF</sequence>
<reference evidence="1" key="1">
    <citation type="submission" date="2022-12" db="EMBL/GenBank/DDBJ databases">
        <title>Draft genome assemblies for two species of Escallonia (Escalloniales).</title>
        <authorList>
            <person name="Chanderbali A."/>
            <person name="Dervinis C."/>
            <person name="Anghel I."/>
            <person name="Soltis D."/>
            <person name="Soltis P."/>
            <person name="Zapata F."/>
        </authorList>
    </citation>
    <scope>NUCLEOTIDE SEQUENCE</scope>
    <source>
        <strain evidence="1">UCBG64.0493</strain>
        <tissue evidence="1">Leaf</tissue>
    </source>
</reference>
<dbReference type="EMBL" id="JAVXUP010000015">
    <property type="protein sequence ID" value="KAK3042850.1"/>
    <property type="molecule type" value="Genomic_DNA"/>
</dbReference>
<gene>
    <name evidence="1" type="ORF">RJ639_001123</name>
</gene>
<dbReference type="AlphaFoldDB" id="A0AA88XI74"/>
<comment type="caution">
    <text evidence="1">The sequence shown here is derived from an EMBL/GenBank/DDBJ whole genome shotgun (WGS) entry which is preliminary data.</text>
</comment>
<protein>
    <submittedName>
        <fullName evidence="1">Uncharacterized protein</fullName>
    </submittedName>
</protein>
<accession>A0AA88XI74</accession>
<name>A0AA88XI74_9ASTE</name>
<dbReference type="Proteomes" id="UP001188597">
    <property type="component" value="Unassembled WGS sequence"/>
</dbReference>
<proteinExistence type="predicted"/>
<evidence type="ECO:0000313" key="1">
    <source>
        <dbReference type="EMBL" id="KAK3042850.1"/>
    </source>
</evidence>